<name>A0A4R7V9B1_9PSEU</name>
<dbReference type="Gene3D" id="1.10.260.40">
    <property type="entry name" value="lambda repressor-like DNA-binding domains"/>
    <property type="match status" value="1"/>
</dbReference>
<accession>A0A4R7V9B1</accession>
<dbReference type="RefSeq" id="WP_133906235.1">
    <property type="nucleotide sequence ID" value="NZ_SOCP01000012.1"/>
</dbReference>
<dbReference type="EMBL" id="SOCP01000012">
    <property type="protein sequence ID" value="TDV45523.1"/>
    <property type="molecule type" value="Genomic_DNA"/>
</dbReference>
<proteinExistence type="predicted"/>
<evidence type="ECO:0008006" key="3">
    <source>
        <dbReference type="Google" id="ProtNLM"/>
    </source>
</evidence>
<sequence length="175" mass="20048">MRASEPIVGDATERAISRAIGTELRRLREERGLSRAQLITRLPSGIGDRTLLSYEHGTRHLTMLRFIEVCWGLEVDSVSVHRQALQRARIHLQNMTIRIDLQALLSEYSDVYRPMRQWARNLLNEHPDGIVDVAPDVVQHLALFVGCAYRDLLNYLARFAPEDTPTESKRPDMFG</sequence>
<comment type="caution">
    <text evidence="1">The sequence shown here is derived from an EMBL/GenBank/DDBJ whole genome shotgun (WGS) entry which is preliminary data.</text>
</comment>
<dbReference type="GO" id="GO:0003677">
    <property type="term" value="F:DNA binding"/>
    <property type="evidence" value="ECO:0007669"/>
    <property type="project" value="InterPro"/>
</dbReference>
<organism evidence="1 2">
    <name type="scientific">Actinophytocola oryzae</name>
    <dbReference type="NCBI Taxonomy" id="502181"/>
    <lineage>
        <taxon>Bacteria</taxon>
        <taxon>Bacillati</taxon>
        <taxon>Actinomycetota</taxon>
        <taxon>Actinomycetes</taxon>
        <taxon>Pseudonocardiales</taxon>
        <taxon>Pseudonocardiaceae</taxon>
    </lineage>
</organism>
<dbReference type="SUPFAM" id="SSF47413">
    <property type="entry name" value="lambda repressor-like DNA-binding domains"/>
    <property type="match status" value="1"/>
</dbReference>
<gene>
    <name evidence="1" type="ORF">CLV71_112192</name>
</gene>
<dbReference type="CDD" id="cd00093">
    <property type="entry name" value="HTH_XRE"/>
    <property type="match status" value="1"/>
</dbReference>
<protein>
    <recommendedName>
        <fullName evidence="3">Helix-turn-helix protein</fullName>
    </recommendedName>
</protein>
<dbReference type="AlphaFoldDB" id="A0A4R7V9B1"/>
<dbReference type="OrthoDB" id="3689729at2"/>
<evidence type="ECO:0000313" key="1">
    <source>
        <dbReference type="EMBL" id="TDV45523.1"/>
    </source>
</evidence>
<reference evidence="1 2" key="1">
    <citation type="submission" date="2019-03" db="EMBL/GenBank/DDBJ databases">
        <title>Genomic Encyclopedia of Archaeal and Bacterial Type Strains, Phase II (KMG-II): from individual species to whole genera.</title>
        <authorList>
            <person name="Goeker M."/>
        </authorList>
    </citation>
    <scope>NUCLEOTIDE SEQUENCE [LARGE SCALE GENOMIC DNA]</scope>
    <source>
        <strain evidence="1 2">DSM 45499</strain>
    </source>
</reference>
<dbReference type="InterPro" id="IPR001387">
    <property type="entry name" value="Cro/C1-type_HTH"/>
</dbReference>
<dbReference type="InterPro" id="IPR010982">
    <property type="entry name" value="Lambda_DNA-bd_dom_sf"/>
</dbReference>
<keyword evidence="2" id="KW-1185">Reference proteome</keyword>
<dbReference type="Proteomes" id="UP000294927">
    <property type="component" value="Unassembled WGS sequence"/>
</dbReference>
<evidence type="ECO:0000313" key="2">
    <source>
        <dbReference type="Proteomes" id="UP000294927"/>
    </source>
</evidence>